<keyword evidence="2" id="KW-1185">Reference proteome</keyword>
<dbReference type="EMBL" id="FNQE01000031">
    <property type="protein sequence ID" value="SDZ28927.1"/>
    <property type="molecule type" value="Genomic_DNA"/>
</dbReference>
<name>A0A1H3RTA1_9FIRM</name>
<proteinExistence type="predicted"/>
<accession>A0A1H3RTA1</accession>
<dbReference type="STRING" id="415015.SAMN05660462_02546"/>
<gene>
    <name evidence="1" type="ORF">SAMN05660462_02546</name>
</gene>
<protein>
    <submittedName>
        <fullName evidence="1">Uncharacterized protein</fullName>
    </submittedName>
</protein>
<dbReference type="Proteomes" id="UP000198625">
    <property type="component" value="Unassembled WGS sequence"/>
</dbReference>
<sequence length="79" mass="8944">MKRFEIIYDCYDEEFGISTLRTWADTYEEAITDKYTIHDIPKPSSKSSVVMGLGVKGWVEWNLENPDSAHCLLVGGTGK</sequence>
<organism evidence="1 2">
    <name type="scientific">Proteiniborus ethanoligenes</name>
    <dbReference type="NCBI Taxonomy" id="415015"/>
    <lineage>
        <taxon>Bacteria</taxon>
        <taxon>Bacillati</taxon>
        <taxon>Bacillota</taxon>
        <taxon>Clostridia</taxon>
        <taxon>Eubacteriales</taxon>
        <taxon>Proteiniborus</taxon>
    </lineage>
</organism>
<evidence type="ECO:0000313" key="1">
    <source>
        <dbReference type="EMBL" id="SDZ28927.1"/>
    </source>
</evidence>
<dbReference type="AlphaFoldDB" id="A0A1H3RTA1"/>
<evidence type="ECO:0000313" key="2">
    <source>
        <dbReference type="Proteomes" id="UP000198625"/>
    </source>
</evidence>
<reference evidence="1 2" key="1">
    <citation type="submission" date="2016-10" db="EMBL/GenBank/DDBJ databases">
        <authorList>
            <person name="de Groot N.N."/>
        </authorList>
    </citation>
    <scope>NUCLEOTIDE SEQUENCE [LARGE SCALE GENOMIC DNA]</scope>
    <source>
        <strain evidence="1 2">DSM 21650</strain>
    </source>
</reference>
<dbReference type="RefSeq" id="WP_091731963.1">
    <property type="nucleotide sequence ID" value="NZ_FNQE01000031.1"/>
</dbReference>